<proteinExistence type="predicted"/>
<accession>A0ACB8SML9</accession>
<organism evidence="1 2">
    <name type="scientific">Artomyces pyxidatus</name>
    <dbReference type="NCBI Taxonomy" id="48021"/>
    <lineage>
        <taxon>Eukaryota</taxon>
        <taxon>Fungi</taxon>
        <taxon>Dikarya</taxon>
        <taxon>Basidiomycota</taxon>
        <taxon>Agaricomycotina</taxon>
        <taxon>Agaricomycetes</taxon>
        <taxon>Russulales</taxon>
        <taxon>Auriscalpiaceae</taxon>
        <taxon>Artomyces</taxon>
    </lineage>
</organism>
<comment type="caution">
    <text evidence="1">The sequence shown here is derived from an EMBL/GenBank/DDBJ whole genome shotgun (WGS) entry which is preliminary data.</text>
</comment>
<keyword evidence="2" id="KW-1185">Reference proteome</keyword>
<protein>
    <submittedName>
        <fullName evidence="1">Uncharacterized protein</fullName>
    </submittedName>
</protein>
<dbReference type="EMBL" id="MU277247">
    <property type="protein sequence ID" value="KAI0057467.1"/>
    <property type="molecule type" value="Genomic_DNA"/>
</dbReference>
<dbReference type="Proteomes" id="UP000814140">
    <property type="component" value="Unassembled WGS sequence"/>
</dbReference>
<gene>
    <name evidence="1" type="ORF">BV25DRAFT_1920171</name>
</gene>
<evidence type="ECO:0000313" key="2">
    <source>
        <dbReference type="Proteomes" id="UP000814140"/>
    </source>
</evidence>
<name>A0ACB8SML9_9AGAM</name>
<sequence length="210" mass="23201">MSQEPKILSLEDLDTADAKWVSLKKIHWQDQEGKKRVWEAAQRRTRGASGIDAVAILALIHSKTKAFPVSTIIVEQFRPPVDKFVVELPAGLIDANETPEQAAIRELEEETGFVSDTVLDSTPLLVSDPGMSTANMKMVTLNVTLADALEYPEQKLDAGESIVRRVVALKDLYEDLKGYERKGYVVDARLSHLAAGFDLSERLRAGTIPS</sequence>
<evidence type="ECO:0000313" key="1">
    <source>
        <dbReference type="EMBL" id="KAI0057467.1"/>
    </source>
</evidence>
<reference evidence="1" key="1">
    <citation type="submission" date="2021-03" db="EMBL/GenBank/DDBJ databases">
        <authorList>
            <consortium name="DOE Joint Genome Institute"/>
            <person name="Ahrendt S."/>
            <person name="Looney B.P."/>
            <person name="Miyauchi S."/>
            <person name="Morin E."/>
            <person name="Drula E."/>
            <person name="Courty P.E."/>
            <person name="Chicoki N."/>
            <person name="Fauchery L."/>
            <person name="Kohler A."/>
            <person name="Kuo A."/>
            <person name="Labutti K."/>
            <person name="Pangilinan J."/>
            <person name="Lipzen A."/>
            <person name="Riley R."/>
            <person name="Andreopoulos W."/>
            <person name="He G."/>
            <person name="Johnson J."/>
            <person name="Barry K.W."/>
            <person name="Grigoriev I.V."/>
            <person name="Nagy L."/>
            <person name="Hibbett D."/>
            <person name="Henrissat B."/>
            <person name="Matheny P.B."/>
            <person name="Labbe J."/>
            <person name="Martin F."/>
        </authorList>
    </citation>
    <scope>NUCLEOTIDE SEQUENCE</scope>
    <source>
        <strain evidence="1">HHB10654</strain>
    </source>
</reference>
<reference evidence="1" key="2">
    <citation type="journal article" date="2022" name="New Phytol.">
        <title>Evolutionary transition to the ectomycorrhizal habit in the genomes of a hyperdiverse lineage of mushroom-forming fungi.</title>
        <authorList>
            <person name="Looney B."/>
            <person name="Miyauchi S."/>
            <person name="Morin E."/>
            <person name="Drula E."/>
            <person name="Courty P.E."/>
            <person name="Kohler A."/>
            <person name="Kuo A."/>
            <person name="LaButti K."/>
            <person name="Pangilinan J."/>
            <person name="Lipzen A."/>
            <person name="Riley R."/>
            <person name="Andreopoulos W."/>
            <person name="He G."/>
            <person name="Johnson J."/>
            <person name="Nolan M."/>
            <person name="Tritt A."/>
            <person name="Barry K.W."/>
            <person name="Grigoriev I.V."/>
            <person name="Nagy L.G."/>
            <person name="Hibbett D."/>
            <person name="Henrissat B."/>
            <person name="Matheny P.B."/>
            <person name="Labbe J."/>
            <person name="Martin F.M."/>
        </authorList>
    </citation>
    <scope>NUCLEOTIDE SEQUENCE</scope>
    <source>
        <strain evidence="1">HHB10654</strain>
    </source>
</reference>